<dbReference type="PANTHER" id="PTHR11439:SF440">
    <property type="entry name" value="INTEGRASE CATALYTIC DOMAIN-CONTAINING PROTEIN"/>
    <property type="match status" value="1"/>
</dbReference>
<dbReference type="InterPro" id="IPR043502">
    <property type="entry name" value="DNA/RNA_pol_sf"/>
</dbReference>
<gene>
    <name evidence="2" type="primary">RE1_313</name>
    <name evidence="2" type="ORF">CK203_015636</name>
</gene>
<accession>A0A438J5D4</accession>
<dbReference type="SUPFAM" id="SSF56672">
    <property type="entry name" value="DNA/RNA polymerases"/>
    <property type="match status" value="1"/>
</dbReference>
<name>A0A438J5D4_VITVI</name>
<evidence type="ECO:0000313" key="3">
    <source>
        <dbReference type="Proteomes" id="UP000288805"/>
    </source>
</evidence>
<dbReference type="Proteomes" id="UP000288805">
    <property type="component" value="Unassembled WGS sequence"/>
</dbReference>
<reference evidence="2 3" key="1">
    <citation type="journal article" date="2018" name="PLoS Genet.">
        <title>Population sequencing reveals clonal diversity and ancestral inbreeding in the grapevine cultivar Chardonnay.</title>
        <authorList>
            <person name="Roach M.J."/>
            <person name="Johnson D.L."/>
            <person name="Bohlmann J."/>
            <person name="van Vuuren H.J."/>
            <person name="Jones S.J."/>
            <person name="Pretorius I.S."/>
            <person name="Schmidt S.A."/>
            <person name="Borneman A.R."/>
        </authorList>
    </citation>
    <scope>NUCLEOTIDE SEQUENCE [LARGE SCALE GENOMIC DNA]</scope>
    <source>
        <strain evidence="3">cv. Chardonnay</strain>
        <tissue evidence="2">Leaf</tissue>
    </source>
</reference>
<comment type="caution">
    <text evidence="2">The sequence shown here is derived from an EMBL/GenBank/DDBJ whole genome shotgun (WGS) entry which is preliminary data.</text>
</comment>
<protein>
    <submittedName>
        <fullName evidence="2">Retrovirus-related Pol polyprotein from transposon RE1</fullName>
    </submittedName>
</protein>
<dbReference type="PANTHER" id="PTHR11439">
    <property type="entry name" value="GAG-POL-RELATED RETROTRANSPOSON"/>
    <property type="match status" value="1"/>
</dbReference>
<feature type="domain" description="Reverse transcriptase Ty1/copia-type" evidence="1">
    <location>
        <begin position="159"/>
        <end position="403"/>
    </location>
</feature>
<dbReference type="CDD" id="cd09272">
    <property type="entry name" value="RNase_HI_RT_Ty1"/>
    <property type="match status" value="1"/>
</dbReference>
<dbReference type="AlphaFoldDB" id="A0A438J5D4"/>
<evidence type="ECO:0000313" key="2">
    <source>
        <dbReference type="EMBL" id="RVX04177.1"/>
    </source>
</evidence>
<sequence>MPRKILQYTTPLECLKKLIIPAHGQPKALGNGSLNASSNPPSVPTLIHVSSSPVTDLSLPSHFDPSLEISVPEPGLGLAPVVPAQDLDLHLPIALRKETRACTKHPIAKYISYSNLSDNYRAFTTNISKLVVPRNIQEALDEPSWKLAVFEEMNALKKNGTWEVVDLPREKKVVGCKWVFTIKSKADESVERYKARLVAKGFTQTHGIDYQETFAPVAKINSIRVLLSLAVNSNWPLHQLDVKNVFLNGDLEEEVFMSPPPSFEESFGVGKVCKLKKSLYRLKQSPKAWFECFGKVIKHYRYTQSQANHTMFYKHSNEGKITILIVYVDDIVLTGDDCNELEKLKGKLDEEFEIKDLRALKYFLGIEFVRSKEGIFVNQRKYVLDLLDETGMLGCKSVETPIEPNVKLQPTKAKNVKDQDCYQRLVGRLIYLSHTHPDIAFSVSMVSQFMHAPGPEHFEVVYKILRYLKGTPGKGLMFKLRGHLQIEAYTNADWARSIVDRSSVEAEFRAVAHGICEITWIRRLLEELKMIGSSPMKLYCDNKATISVAHNPVLHDRTKHVEVDKHFIKEKMDNGLVCMTYIPTEEQVVDVFTKGLHKRQFDFLVGKLAMEDIFKPA</sequence>
<proteinExistence type="predicted"/>
<dbReference type="InterPro" id="IPR013103">
    <property type="entry name" value="RVT_2"/>
</dbReference>
<organism evidence="2 3">
    <name type="scientific">Vitis vinifera</name>
    <name type="common">Grape</name>
    <dbReference type="NCBI Taxonomy" id="29760"/>
    <lineage>
        <taxon>Eukaryota</taxon>
        <taxon>Viridiplantae</taxon>
        <taxon>Streptophyta</taxon>
        <taxon>Embryophyta</taxon>
        <taxon>Tracheophyta</taxon>
        <taxon>Spermatophyta</taxon>
        <taxon>Magnoliopsida</taxon>
        <taxon>eudicotyledons</taxon>
        <taxon>Gunneridae</taxon>
        <taxon>Pentapetalae</taxon>
        <taxon>rosids</taxon>
        <taxon>Vitales</taxon>
        <taxon>Vitaceae</taxon>
        <taxon>Viteae</taxon>
        <taxon>Vitis</taxon>
    </lineage>
</organism>
<dbReference type="Pfam" id="PF07727">
    <property type="entry name" value="RVT_2"/>
    <property type="match status" value="1"/>
</dbReference>
<evidence type="ECO:0000259" key="1">
    <source>
        <dbReference type="Pfam" id="PF07727"/>
    </source>
</evidence>
<dbReference type="EMBL" id="QGNW01000062">
    <property type="protein sequence ID" value="RVX04177.1"/>
    <property type="molecule type" value="Genomic_DNA"/>
</dbReference>